<organism evidence="1 2">
    <name type="scientific">Aeromicrobium duanguangcaii</name>
    <dbReference type="NCBI Taxonomy" id="2968086"/>
    <lineage>
        <taxon>Bacteria</taxon>
        <taxon>Bacillati</taxon>
        <taxon>Actinomycetota</taxon>
        <taxon>Actinomycetes</taxon>
        <taxon>Propionibacteriales</taxon>
        <taxon>Nocardioidaceae</taxon>
        <taxon>Aeromicrobium</taxon>
    </lineage>
</organism>
<proteinExistence type="predicted"/>
<accession>A0ABY5KFC5</accession>
<reference evidence="1 2" key="1">
    <citation type="submission" date="2022-07" db="EMBL/GenBank/DDBJ databases">
        <title>Novel species in genus Aeromicrobium.</title>
        <authorList>
            <person name="Ye L."/>
        </authorList>
    </citation>
    <scope>NUCLEOTIDE SEQUENCE [LARGE SCALE GENOMIC DNA]</scope>
    <source>
        <strain evidence="2">zg-Y50</strain>
    </source>
</reference>
<protein>
    <submittedName>
        <fullName evidence="1">SRPBCC family protein</fullName>
    </submittedName>
</protein>
<name>A0ABY5KFC5_9ACTN</name>
<dbReference type="EMBL" id="CP101990">
    <property type="protein sequence ID" value="UUI68478.1"/>
    <property type="molecule type" value="Genomic_DNA"/>
</dbReference>
<gene>
    <name evidence="1" type="ORF">NP095_14900</name>
</gene>
<evidence type="ECO:0000313" key="1">
    <source>
        <dbReference type="EMBL" id="UUI68478.1"/>
    </source>
</evidence>
<keyword evidence="2" id="KW-1185">Reference proteome</keyword>
<dbReference type="Proteomes" id="UP001315860">
    <property type="component" value="Chromosome"/>
</dbReference>
<evidence type="ECO:0000313" key="2">
    <source>
        <dbReference type="Proteomes" id="UP001315860"/>
    </source>
</evidence>
<dbReference type="SUPFAM" id="SSF55961">
    <property type="entry name" value="Bet v1-like"/>
    <property type="match status" value="1"/>
</dbReference>
<dbReference type="Pfam" id="PF10604">
    <property type="entry name" value="Polyketide_cyc2"/>
    <property type="match status" value="1"/>
</dbReference>
<dbReference type="RefSeq" id="WP_232418358.1">
    <property type="nucleotide sequence ID" value="NZ_CP101990.1"/>
</dbReference>
<dbReference type="InterPro" id="IPR023393">
    <property type="entry name" value="START-like_dom_sf"/>
</dbReference>
<dbReference type="Gene3D" id="3.30.530.20">
    <property type="match status" value="1"/>
</dbReference>
<dbReference type="InterPro" id="IPR019587">
    <property type="entry name" value="Polyketide_cyclase/dehydratase"/>
</dbReference>
<sequence length="157" mass="17422">MTDDVVLRYSRTYPLAVDAAFDALLPLELPALFSRRYGAIPPIAAVRDQAGPWTTPGQTRTIQLADGGTMREELTAVESPSRFTYRIEGITGPMKPLVTSLDGAWTFEPVGTGVRIAWTWTVHPAGRLGSLAMPLFGRMWRGYARQAFENIERLVVR</sequence>